<comment type="caution">
    <text evidence="1">The sequence shown here is derived from an EMBL/GenBank/DDBJ whole genome shotgun (WGS) entry which is preliminary data.</text>
</comment>
<reference evidence="1 2" key="1">
    <citation type="submission" date="2018-07" db="EMBL/GenBank/DDBJ databases">
        <title>Genomic Encyclopedia of Type Strains, Phase IV (KMG-IV): sequencing the most valuable type-strain genomes for metagenomic binning, comparative biology and taxonomic classification.</title>
        <authorList>
            <person name="Goeker M."/>
        </authorList>
    </citation>
    <scope>NUCLEOTIDE SEQUENCE [LARGE SCALE GENOMIC DNA]</scope>
    <source>
        <strain evidence="1 2">DSM 27016</strain>
    </source>
</reference>
<evidence type="ECO:0000313" key="1">
    <source>
        <dbReference type="EMBL" id="RCX18365.1"/>
    </source>
</evidence>
<dbReference type="AlphaFoldDB" id="A0A369BAL6"/>
<dbReference type="EMBL" id="QPJT01000005">
    <property type="protein sequence ID" value="RCX18365.1"/>
    <property type="molecule type" value="Genomic_DNA"/>
</dbReference>
<proteinExistence type="predicted"/>
<name>A0A369BAL6_9FIRM</name>
<accession>A0A369BAL6</accession>
<protein>
    <submittedName>
        <fullName evidence="1">Uncharacterized protein</fullName>
    </submittedName>
</protein>
<organism evidence="1 2">
    <name type="scientific">Anaerobacterium chartisolvens</name>
    <dbReference type="NCBI Taxonomy" id="1297424"/>
    <lineage>
        <taxon>Bacteria</taxon>
        <taxon>Bacillati</taxon>
        <taxon>Bacillota</taxon>
        <taxon>Clostridia</taxon>
        <taxon>Eubacteriales</taxon>
        <taxon>Oscillospiraceae</taxon>
        <taxon>Anaerobacterium</taxon>
    </lineage>
</organism>
<dbReference type="Proteomes" id="UP000253034">
    <property type="component" value="Unassembled WGS sequence"/>
</dbReference>
<keyword evidence="2" id="KW-1185">Reference proteome</keyword>
<sequence length="51" mass="5993">MSENPLKWTCDTVENELRSKGYNHLKTAARGSHIVIYTELTEQFPWVLAKW</sequence>
<evidence type="ECO:0000313" key="2">
    <source>
        <dbReference type="Proteomes" id="UP000253034"/>
    </source>
</evidence>
<gene>
    <name evidence="1" type="ORF">DFR58_105129</name>
</gene>
<dbReference type="RefSeq" id="WP_170138051.1">
    <property type="nucleotide sequence ID" value="NZ_QPJT01000005.1"/>
</dbReference>